<dbReference type="VEuPathDB" id="FungiDB:EMCG_04512"/>
<dbReference type="EMBL" id="LCZI01001424">
    <property type="protein sequence ID" value="KKZ60826.1"/>
    <property type="molecule type" value="Genomic_DNA"/>
</dbReference>
<comment type="caution">
    <text evidence="1">The sequence shown here is derived from an EMBL/GenBank/DDBJ whole genome shotgun (WGS) entry which is preliminary data.</text>
</comment>
<dbReference type="Proteomes" id="UP000034164">
    <property type="component" value="Unassembled WGS sequence"/>
</dbReference>
<gene>
    <name evidence="1" type="ORF">EMCG_04512</name>
</gene>
<protein>
    <submittedName>
        <fullName evidence="1">Uncharacterized protein</fullName>
    </submittedName>
</protein>
<dbReference type="AlphaFoldDB" id="A0A0G2J7D5"/>
<evidence type="ECO:0000313" key="1">
    <source>
        <dbReference type="EMBL" id="KKZ60826.1"/>
    </source>
</evidence>
<accession>A0A0G2J7D5</accession>
<proteinExistence type="predicted"/>
<evidence type="ECO:0000313" key="2">
    <source>
        <dbReference type="Proteomes" id="UP000034164"/>
    </source>
</evidence>
<sequence>MRHNKKDSGYGEDRAAFDVYRYASLAISLDPFCRRVHDMPQGKTASKANKASAYVIELQ</sequence>
<reference evidence="2" key="1">
    <citation type="journal article" date="2015" name="PLoS Genet.">
        <title>The dynamic genome and transcriptome of the human fungal pathogen Blastomyces and close relative Emmonsia.</title>
        <authorList>
            <person name="Munoz J.F."/>
            <person name="Gauthier G.M."/>
            <person name="Desjardins C.A."/>
            <person name="Gallo J.E."/>
            <person name="Holder J."/>
            <person name="Sullivan T.D."/>
            <person name="Marty A.J."/>
            <person name="Carmen J.C."/>
            <person name="Chen Z."/>
            <person name="Ding L."/>
            <person name="Gujja S."/>
            <person name="Magrini V."/>
            <person name="Misas E."/>
            <person name="Mitreva M."/>
            <person name="Priest M."/>
            <person name="Saif S."/>
            <person name="Whiston E.A."/>
            <person name="Young S."/>
            <person name="Zeng Q."/>
            <person name="Goldman W.E."/>
            <person name="Mardis E.R."/>
            <person name="Taylor J.W."/>
            <person name="McEwen J.G."/>
            <person name="Clay O.K."/>
            <person name="Klein B.S."/>
            <person name="Cuomo C.A."/>
        </authorList>
    </citation>
    <scope>NUCLEOTIDE SEQUENCE [LARGE SCALE GENOMIC DNA]</scope>
    <source>
        <strain evidence="2">UAMH 3008</strain>
    </source>
</reference>
<name>A0A0G2J7D5_9EURO</name>
<organism evidence="1 2">
    <name type="scientific">[Emmonsia] crescens</name>
    <dbReference type="NCBI Taxonomy" id="73230"/>
    <lineage>
        <taxon>Eukaryota</taxon>
        <taxon>Fungi</taxon>
        <taxon>Dikarya</taxon>
        <taxon>Ascomycota</taxon>
        <taxon>Pezizomycotina</taxon>
        <taxon>Eurotiomycetes</taxon>
        <taxon>Eurotiomycetidae</taxon>
        <taxon>Onygenales</taxon>
        <taxon>Ajellomycetaceae</taxon>
        <taxon>Emergomyces</taxon>
    </lineage>
</organism>